<evidence type="ECO:0000256" key="1">
    <source>
        <dbReference type="ARBA" id="ARBA00001933"/>
    </source>
</evidence>
<protein>
    <recommendedName>
        <fullName evidence="2">glycine dehydrogenase (aminomethyl-transferring)</fullName>
        <ecNumber evidence="2">1.4.4.2</ecNumber>
    </recommendedName>
    <alternativeName>
        <fullName evidence="6">Glycine cleavage system P protein</fullName>
    </alternativeName>
</protein>
<evidence type="ECO:0000256" key="6">
    <source>
        <dbReference type="ARBA" id="ARBA00082072"/>
    </source>
</evidence>
<dbReference type="Pfam" id="PF21478">
    <property type="entry name" value="GcvP2_C"/>
    <property type="match status" value="1"/>
</dbReference>
<evidence type="ECO:0000256" key="3">
    <source>
        <dbReference type="ARBA" id="ARBA00022898"/>
    </source>
</evidence>
<dbReference type="Proteomes" id="UP000483672">
    <property type="component" value="Unassembled WGS sequence"/>
</dbReference>
<gene>
    <name evidence="10" type="primary">GCV2</name>
    <name evidence="10" type="ORF">TWF191_003833</name>
</gene>
<name>A0A6G1MGA3_ORBOL</name>
<dbReference type="InterPro" id="IPR015421">
    <property type="entry name" value="PyrdxlP-dep_Trfase_major"/>
</dbReference>
<sequence>MTTLLARSARITLPTRHLLAARLPATAVRRCFSDQTASDDSPSKVGSSAENLKPPPKQKERKTYPLPKIELPFMKEDLVFDGQTNLTAPEPLTDLDTLPRRHIGPDPNEIKQMLDTIGVKSMEEFIHSVVPEQIRSSQDLKVSQKYGLSETLWQARFKEIVASITTTYSFVGQGYYGTKVPEVIKRNILECPEWYTSYTPYQAEISQGRLESLINFQTMVTSLTGLQIANASVLDELTAAAEAMTFAYACLSASRQKSTNKVFLVSNKMFPQTIDGLYPRAEGFNIKIVVADLETANLDELIGDGDMIGAMVQYPDIDSNTGKWLPSFTEDIHARGGIVCCGTDLLALTMLKPPGEWGADVAFGSAQRFGVPMGLGGPHAGFFATSDRHKRKLPGRLIGASKDRLGDKAYRLALQTREQHIRREKATSNICTAQALLANMSAMYAVYHGPGGLKKIAQKVVATKQIFAQALLDIGWPQELVKESDFDTVHVGFSDPKTWKKMQTPSYMYAGELRSHKDGDQHWISVSFDETTDWQRLSKLIQLFNHIGPNKRDIAATQIGDEAEASDEATKDAGGKKKNFYLLDQHSHSIARAATDKVLGTGNMGQVRADVARESKFLEQPVFNKYHSETEMLRYIHHLQSKDLSLANTMIPLGSCTMKLNATSEMIGLSFQKLGNLHPLTPARKLGYFPDMVKNLEKDLCVITGFDACSIQPNSGAQGEFTGLRMIRNYLKSIGQGQRDTLLIPVSAHGTNPASATMVGFKVQPVKCDTKTGNLDLEDLKAKAEKLGSKLAGAMITYPSTFGVFEPGVKDAIQIVHDNGGQVYMDGANMNAQVGITSPGYLGADVCHLNLHKTFCIPHGGGGPGVGPVCVAKHLEPFLPSHTNSSNETLRPSATSSIGPVSSAQYGSASILPISYSYIKMMGAVGLKHATEICLLNANYMAKRLSEHYDILYTNENGRCAHEFILDPRPLKETSGVEAVDIAKRLMDYGFHAPTMSWPVPGTLMIEPTESESKEEMDRYCDALIEIRNEIREIEEGKMRKDVNVLKMAPHPMQDLLQGEEVWKDRGYTREKAGYPLEYLRERKFWPSVARVDDAFGDTNLFCTCDPMPQEGDAPAEH</sequence>
<evidence type="ECO:0000256" key="7">
    <source>
        <dbReference type="SAM" id="MobiDB-lite"/>
    </source>
</evidence>
<dbReference type="SUPFAM" id="SSF53383">
    <property type="entry name" value="PLP-dependent transferases"/>
    <property type="match status" value="2"/>
</dbReference>
<feature type="region of interest" description="Disordered" evidence="7">
    <location>
        <begin position="881"/>
        <end position="903"/>
    </location>
</feature>
<comment type="caution">
    <text evidence="10">The sequence shown here is derived from an EMBL/GenBank/DDBJ whole genome shotgun (WGS) entry which is preliminary data.</text>
</comment>
<evidence type="ECO:0000313" key="10">
    <source>
        <dbReference type="EMBL" id="KAF3231855.1"/>
    </source>
</evidence>
<dbReference type="FunFam" id="3.40.640.10:FF:000224">
    <property type="entry name" value="Probable glycine dehydrogenase (decarboxylating) subunit 2"/>
    <property type="match status" value="1"/>
</dbReference>
<dbReference type="EC" id="1.4.4.2" evidence="2"/>
<dbReference type="GO" id="GO:0005739">
    <property type="term" value="C:mitochondrion"/>
    <property type="evidence" value="ECO:0007669"/>
    <property type="project" value="TreeGrafter"/>
</dbReference>
<dbReference type="GO" id="GO:0016594">
    <property type="term" value="F:glycine binding"/>
    <property type="evidence" value="ECO:0007669"/>
    <property type="project" value="TreeGrafter"/>
</dbReference>
<dbReference type="EMBL" id="WIPF01000002">
    <property type="protein sequence ID" value="KAF3231855.1"/>
    <property type="molecule type" value="Genomic_DNA"/>
</dbReference>
<dbReference type="PANTHER" id="PTHR11773:SF1">
    <property type="entry name" value="GLYCINE DEHYDROGENASE (DECARBOXYLATING), MITOCHONDRIAL"/>
    <property type="match status" value="1"/>
</dbReference>
<keyword evidence="3" id="KW-0663">Pyridoxal phosphate</keyword>
<dbReference type="PANTHER" id="PTHR11773">
    <property type="entry name" value="GLYCINE DEHYDROGENASE, DECARBOXYLATING"/>
    <property type="match status" value="1"/>
</dbReference>
<comment type="catalytic activity">
    <reaction evidence="5">
        <text>N(6)-[(R)-lipoyl]-L-lysyl-[glycine-cleavage complex H protein] + glycine + H(+) = N(6)-[(R)-S(8)-aminomethyldihydrolipoyl]-L-lysyl-[glycine-cleavage complex H protein] + CO2</text>
        <dbReference type="Rhea" id="RHEA:24304"/>
        <dbReference type="Rhea" id="RHEA-COMP:10494"/>
        <dbReference type="Rhea" id="RHEA-COMP:10495"/>
        <dbReference type="ChEBI" id="CHEBI:15378"/>
        <dbReference type="ChEBI" id="CHEBI:16526"/>
        <dbReference type="ChEBI" id="CHEBI:57305"/>
        <dbReference type="ChEBI" id="CHEBI:83099"/>
        <dbReference type="ChEBI" id="CHEBI:83143"/>
        <dbReference type="EC" id="1.4.4.2"/>
    </reaction>
</comment>
<dbReference type="Gene3D" id="3.40.640.10">
    <property type="entry name" value="Type I PLP-dependent aspartate aminotransferase-like (Major domain)"/>
    <property type="match status" value="2"/>
</dbReference>
<proteinExistence type="predicted"/>
<accession>A0A6G1MGA3</accession>
<dbReference type="GO" id="GO:0004375">
    <property type="term" value="F:glycine dehydrogenase (decarboxylating) activity"/>
    <property type="evidence" value="ECO:0007669"/>
    <property type="project" value="UniProtKB-EC"/>
</dbReference>
<feature type="domain" description="Glycine cleavage system P-protein N-terminal" evidence="8">
    <location>
        <begin position="100"/>
        <end position="544"/>
    </location>
</feature>
<dbReference type="InterPro" id="IPR049316">
    <property type="entry name" value="GDC-P_C"/>
</dbReference>
<dbReference type="FunFam" id="3.90.1150.10:FF:000007">
    <property type="entry name" value="Glycine dehydrogenase (decarboxylating), mitochondrial"/>
    <property type="match status" value="1"/>
</dbReference>
<evidence type="ECO:0000256" key="4">
    <source>
        <dbReference type="ARBA" id="ARBA00023002"/>
    </source>
</evidence>
<evidence type="ECO:0000313" key="11">
    <source>
        <dbReference type="Proteomes" id="UP000483672"/>
    </source>
</evidence>
<dbReference type="GO" id="GO:0019464">
    <property type="term" value="P:glycine decarboxylation via glycine cleavage system"/>
    <property type="evidence" value="ECO:0007669"/>
    <property type="project" value="TreeGrafter"/>
</dbReference>
<feature type="region of interest" description="Disordered" evidence="7">
    <location>
        <begin position="34"/>
        <end position="65"/>
    </location>
</feature>
<reference evidence="10 11" key="1">
    <citation type="submission" date="2019-06" db="EMBL/GenBank/DDBJ databases">
        <authorList>
            <person name="Palmer J.M."/>
        </authorList>
    </citation>
    <scope>NUCLEOTIDE SEQUENCE [LARGE SCALE GENOMIC DNA]</scope>
    <source>
        <strain evidence="10 11">TWF191</strain>
    </source>
</reference>
<dbReference type="AlphaFoldDB" id="A0A6G1MGA3"/>
<evidence type="ECO:0000256" key="5">
    <source>
        <dbReference type="ARBA" id="ARBA00049026"/>
    </source>
</evidence>
<dbReference type="InterPro" id="IPR020581">
    <property type="entry name" value="GDC_P"/>
</dbReference>
<feature type="domain" description="Glycine dehydrogenase C-terminal" evidence="9">
    <location>
        <begin position="930"/>
        <end position="1051"/>
    </location>
</feature>
<comment type="cofactor">
    <cofactor evidence="1">
        <name>pyridoxal 5'-phosphate</name>
        <dbReference type="ChEBI" id="CHEBI:597326"/>
    </cofactor>
</comment>
<organism evidence="10 11">
    <name type="scientific">Orbilia oligospora</name>
    <name type="common">Nematode-trapping fungus</name>
    <name type="synonym">Arthrobotrys oligospora</name>
    <dbReference type="NCBI Taxonomy" id="2813651"/>
    <lineage>
        <taxon>Eukaryota</taxon>
        <taxon>Fungi</taxon>
        <taxon>Dikarya</taxon>
        <taxon>Ascomycota</taxon>
        <taxon>Pezizomycotina</taxon>
        <taxon>Orbiliomycetes</taxon>
        <taxon>Orbiliales</taxon>
        <taxon>Orbiliaceae</taxon>
        <taxon>Orbilia</taxon>
    </lineage>
</organism>
<dbReference type="InterPro" id="IPR015424">
    <property type="entry name" value="PyrdxlP-dep_Trfase"/>
</dbReference>
<evidence type="ECO:0000259" key="9">
    <source>
        <dbReference type="Pfam" id="PF21478"/>
    </source>
</evidence>
<dbReference type="NCBIfam" id="NF003346">
    <property type="entry name" value="PRK04366.1"/>
    <property type="match status" value="1"/>
</dbReference>
<dbReference type="InterPro" id="IPR015422">
    <property type="entry name" value="PyrdxlP-dep_Trfase_small"/>
</dbReference>
<dbReference type="GO" id="GO:0030170">
    <property type="term" value="F:pyridoxal phosphate binding"/>
    <property type="evidence" value="ECO:0007669"/>
    <property type="project" value="TreeGrafter"/>
</dbReference>
<dbReference type="InterPro" id="IPR049315">
    <property type="entry name" value="GDC-P_N"/>
</dbReference>
<evidence type="ECO:0000259" key="8">
    <source>
        <dbReference type="Pfam" id="PF02347"/>
    </source>
</evidence>
<dbReference type="Gene3D" id="3.90.1150.10">
    <property type="entry name" value="Aspartate Aminotransferase, domain 1"/>
    <property type="match status" value="2"/>
</dbReference>
<feature type="compositionally biased region" description="Polar residues" evidence="7">
    <location>
        <begin position="34"/>
        <end position="50"/>
    </location>
</feature>
<dbReference type="FunFam" id="3.40.640.10:FF:000005">
    <property type="entry name" value="Glycine dehydrogenase (decarboxylating), mitochondrial"/>
    <property type="match status" value="1"/>
</dbReference>
<dbReference type="Pfam" id="PF02347">
    <property type="entry name" value="GDC-P"/>
    <property type="match status" value="1"/>
</dbReference>
<evidence type="ECO:0000256" key="2">
    <source>
        <dbReference type="ARBA" id="ARBA00012134"/>
    </source>
</evidence>
<keyword evidence="4" id="KW-0560">Oxidoreductase</keyword>
<dbReference type="GO" id="GO:0005960">
    <property type="term" value="C:glycine cleavage complex"/>
    <property type="evidence" value="ECO:0007669"/>
    <property type="project" value="TreeGrafter"/>
</dbReference>